<accession>A0A420T2J4</accession>
<name>A0A420T2J4_GIBIN</name>
<feature type="compositionally biased region" description="Acidic residues" evidence="1">
    <location>
        <begin position="185"/>
        <end position="214"/>
    </location>
</feature>
<feature type="region of interest" description="Disordered" evidence="1">
    <location>
        <begin position="138"/>
        <end position="217"/>
    </location>
</feature>
<reference evidence="2 3" key="1">
    <citation type="journal article" date="2018" name="Sci. Rep.">
        <title>Characterisation of pathogen-specific regions and novel effector candidates in Fusarium oxysporum f. sp. cepae.</title>
        <authorList>
            <person name="Armitage A.D."/>
            <person name="Taylor A."/>
            <person name="Sobczyk M.K."/>
            <person name="Baxter L."/>
            <person name="Greenfield B.P."/>
            <person name="Bates H.J."/>
            <person name="Wilson F."/>
            <person name="Jackson A.C."/>
            <person name="Ott S."/>
            <person name="Harrison R.J."/>
            <person name="Clarkson J.P."/>
        </authorList>
    </citation>
    <scope>NUCLEOTIDE SEQUENCE [LARGE SCALE GENOMIC DNA]</scope>
    <source>
        <strain evidence="2 3">Fp_A8</strain>
    </source>
</reference>
<sequence>MSAGDADEGFSNVIQDLVEGASIEGSATSSIEYFLVQKVRRLPSGELDKQILRQLKHVWDQHSVTWDDKTKQEFIDHIVNGDTRVTKTNQTQPSGHRLWKADHMTFAVWVIFRVTYDDEKLTRPREWLRTKYKNIDPQSWAGPVSKMPARPRGTNGGKAPSSKGNLGSHGKSHEPKSPQSIEAMEICEEESDDDDSRGDGTYEDDNNDGDEQDETNVSYLEDNLEMLLTNTAQGNYPK</sequence>
<proteinExistence type="predicted"/>
<evidence type="ECO:0000256" key="1">
    <source>
        <dbReference type="SAM" id="MobiDB-lite"/>
    </source>
</evidence>
<evidence type="ECO:0000313" key="3">
    <source>
        <dbReference type="Proteomes" id="UP000283569"/>
    </source>
</evidence>
<gene>
    <name evidence="2" type="ORF">BFJ72_g8496</name>
</gene>
<organism evidence="2 3">
    <name type="scientific">Gibberella intermedia</name>
    <name type="common">Bulb rot disease fungus</name>
    <name type="synonym">Fusarium proliferatum</name>
    <dbReference type="NCBI Taxonomy" id="948311"/>
    <lineage>
        <taxon>Eukaryota</taxon>
        <taxon>Fungi</taxon>
        <taxon>Dikarya</taxon>
        <taxon>Ascomycota</taxon>
        <taxon>Pezizomycotina</taxon>
        <taxon>Sordariomycetes</taxon>
        <taxon>Hypocreomycetidae</taxon>
        <taxon>Hypocreales</taxon>
        <taxon>Nectriaceae</taxon>
        <taxon>Fusarium</taxon>
        <taxon>Fusarium fujikuroi species complex</taxon>
    </lineage>
</organism>
<dbReference type="EMBL" id="MRDB01000030">
    <property type="protein sequence ID" value="RKL35796.1"/>
    <property type="molecule type" value="Genomic_DNA"/>
</dbReference>
<dbReference type="Proteomes" id="UP000283569">
    <property type="component" value="Unassembled WGS sequence"/>
</dbReference>
<protein>
    <submittedName>
        <fullName evidence="2">Uncharacterized protein</fullName>
    </submittedName>
</protein>
<evidence type="ECO:0000313" key="2">
    <source>
        <dbReference type="EMBL" id="RKL35796.1"/>
    </source>
</evidence>
<comment type="caution">
    <text evidence="2">The sequence shown here is derived from an EMBL/GenBank/DDBJ whole genome shotgun (WGS) entry which is preliminary data.</text>
</comment>
<dbReference type="AlphaFoldDB" id="A0A420T2J4"/>